<keyword evidence="5" id="KW-0808">Transferase</keyword>
<evidence type="ECO:0000259" key="10">
    <source>
        <dbReference type="PROSITE" id="PS50112"/>
    </source>
</evidence>
<comment type="catalytic activity">
    <reaction evidence="1">
        <text>ATP + protein L-histidine = ADP + protein N-phospho-L-histidine.</text>
        <dbReference type="EC" id="2.7.13.3"/>
    </reaction>
</comment>
<dbReference type="InterPro" id="IPR013655">
    <property type="entry name" value="PAS_fold_3"/>
</dbReference>
<dbReference type="SUPFAM" id="SSF55874">
    <property type="entry name" value="ATPase domain of HSP90 chaperone/DNA topoisomerase II/histidine kinase"/>
    <property type="match status" value="1"/>
</dbReference>
<dbReference type="EC" id="2.7.13.3" evidence="3"/>
<dbReference type="PANTHER" id="PTHR43304">
    <property type="entry name" value="PHYTOCHROME-LIKE PROTEIN CPH1"/>
    <property type="match status" value="1"/>
</dbReference>
<protein>
    <recommendedName>
        <fullName evidence="3">histidine kinase</fullName>
        <ecNumber evidence="3">2.7.13.3</ecNumber>
    </recommendedName>
</protein>
<dbReference type="Proteomes" id="UP000722989">
    <property type="component" value="Unassembled WGS sequence"/>
</dbReference>
<dbReference type="EMBL" id="JAATVY010000050">
    <property type="protein sequence ID" value="NJC74219.1"/>
    <property type="molecule type" value="Genomic_DNA"/>
</dbReference>
<evidence type="ECO:0000256" key="7">
    <source>
        <dbReference type="ARBA" id="ARBA00023012"/>
    </source>
</evidence>
<dbReference type="InterPro" id="IPR035965">
    <property type="entry name" value="PAS-like_dom_sf"/>
</dbReference>
<dbReference type="Pfam" id="PF08447">
    <property type="entry name" value="PAS_3"/>
    <property type="match status" value="1"/>
</dbReference>
<dbReference type="CDD" id="cd00130">
    <property type="entry name" value="PAS"/>
    <property type="match status" value="3"/>
</dbReference>
<keyword evidence="4" id="KW-0597">Phosphoprotein</keyword>
<comment type="subcellular location">
    <subcellularLocation>
        <location evidence="2">Cell membrane</location>
    </subcellularLocation>
</comment>
<dbReference type="InterPro" id="IPR036890">
    <property type="entry name" value="HATPase_C_sf"/>
</dbReference>
<feature type="compositionally biased region" description="Basic and acidic residues" evidence="8">
    <location>
        <begin position="1"/>
        <end position="14"/>
    </location>
</feature>
<keyword evidence="7" id="KW-0902">Two-component regulatory system</keyword>
<dbReference type="InterPro" id="IPR004358">
    <property type="entry name" value="Sig_transdc_His_kin-like_C"/>
</dbReference>
<keyword evidence="13" id="KW-1185">Reference proteome</keyword>
<dbReference type="InterPro" id="IPR003594">
    <property type="entry name" value="HATPase_dom"/>
</dbReference>
<feature type="domain" description="PAC" evidence="11">
    <location>
        <begin position="99"/>
        <end position="151"/>
    </location>
</feature>
<dbReference type="PROSITE" id="PS50109">
    <property type="entry name" value="HIS_KIN"/>
    <property type="match status" value="1"/>
</dbReference>
<dbReference type="InterPro" id="IPR000700">
    <property type="entry name" value="PAS-assoc_C"/>
</dbReference>
<dbReference type="Pfam" id="PF08448">
    <property type="entry name" value="PAS_4"/>
    <property type="match status" value="1"/>
</dbReference>
<accession>A0ABX0Y725</accession>
<evidence type="ECO:0000259" key="11">
    <source>
        <dbReference type="PROSITE" id="PS50113"/>
    </source>
</evidence>
<dbReference type="SUPFAM" id="SSF55785">
    <property type="entry name" value="PYP-like sensor domain (PAS domain)"/>
    <property type="match status" value="3"/>
</dbReference>
<dbReference type="Pfam" id="PF13426">
    <property type="entry name" value="PAS_9"/>
    <property type="match status" value="1"/>
</dbReference>
<dbReference type="InterPro" id="IPR001610">
    <property type="entry name" value="PAC"/>
</dbReference>
<keyword evidence="6" id="KW-0418">Kinase</keyword>
<dbReference type="InterPro" id="IPR013656">
    <property type="entry name" value="PAS_4"/>
</dbReference>
<name>A0ABX0Y725_9ACTN</name>
<feature type="domain" description="PAC" evidence="11">
    <location>
        <begin position="357"/>
        <end position="409"/>
    </location>
</feature>
<dbReference type="RefSeq" id="WP_167929123.1">
    <property type="nucleotide sequence ID" value="NZ_JAATVY010000050.1"/>
</dbReference>
<dbReference type="Gene3D" id="1.10.287.130">
    <property type="match status" value="1"/>
</dbReference>
<dbReference type="Gene3D" id="3.30.565.10">
    <property type="entry name" value="Histidine kinase-like ATPase, C-terminal domain"/>
    <property type="match status" value="1"/>
</dbReference>
<evidence type="ECO:0000313" key="13">
    <source>
        <dbReference type="Proteomes" id="UP000722989"/>
    </source>
</evidence>
<sequence length="682" mass="75457">MSGKHEIQNGRAQDRWSTSDPNLQLATSDLHFFADAIPHIMWAATPDGSTTYINRWGLEYTDLPPEVDIDKYWDSVLSPGDADRIRAAWAEANRTGHSYELDCRIRRADGQFRWHCFRGQPVRRPDGRIIRWVGTATDIDDQKTLEESLRLSEHKTAETLTLLETLQAAAPIGLGFVDHEFRIVRVNDSLATTLGLPVEQLIGQPVAEVIPNAWPLLGPIYHRVLDTGEAVRDVEVTGVTASEPDRVRSWLGSYFPVRVDAEIAGVGVIVVDITERVAAEAFRSVVMEKMAEGLYTLDDQGHVTSVNRAACEMLGWTVEELLGRRTHDVVHFQQADGTPIPADECPMVRARTEGRSIRIEDDVFTRKDGSTFPVSYSSAPLHVGLGVAGTVVVFRDITDLRERQRREVEDRHEQKLESLGRLSAGIAHEINTPIQFVGDNTRFLADAYQEMLDLLAVYRGCMDAAGGEVDWDERIRRAAQAERAADIDYLTAEVPIAVNQSLEGVERVASLVRAMKSFSYKDSTDRSYADLNEALTTTLTVARNEIKYVADVVLDLGELPEVLCRIGDLNQVFLNLVVNAADAMEGKGARGEIRIRTRAEGEMAVIRIADNGCGIPEHLQKMIFEPFFTTKEVGRGTGQGLALARAVVVDGHAGAIEVHSTPGEGTEFVLRLPVHGKAPEQP</sequence>
<dbReference type="InterPro" id="IPR036097">
    <property type="entry name" value="HisK_dim/P_sf"/>
</dbReference>
<evidence type="ECO:0000256" key="3">
    <source>
        <dbReference type="ARBA" id="ARBA00012438"/>
    </source>
</evidence>
<dbReference type="NCBIfam" id="TIGR00229">
    <property type="entry name" value="sensory_box"/>
    <property type="match status" value="3"/>
</dbReference>
<dbReference type="SUPFAM" id="SSF47384">
    <property type="entry name" value="Homodimeric domain of signal transducing histidine kinase"/>
    <property type="match status" value="1"/>
</dbReference>
<comment type="caution">
    <text evidence="12">The sequence shown here is derived from an EMBL/GenBank/DDBJ whole genome shotgun (WGS) entry which is preliminary data.</text>
</comment>
<gene>
    <name evidence="12" type="ORF">HC031_31570</name>
</gene>
<dbReference type="InterPro" id="IPR000014">
    <property type="entry name" value="PAS"/>
</dbReference>
<dbReference type="Pfam" id="PF02518">
    <property type="entry name" value="HATPase_c"/>
    <property type="match status" value="1"/>
</dbReference>
<proteinExistence type="predicted"/>
<evidence type="ECO:0000256" key="5">
    <source>
        <dbReference type="ARBA" id="ARBA00022679"/>
    </source>
</evidence>
<dbReference type="PROSITE" id="PS50113">
    <property type="entry name" value="PAC"/>
    <property type="match status" value="2"/>
</dbReference>
<evidence type="ECO:0000313" key="12">
    <source>
        <dbReference type="EMBL" id="NJC74219.1"/>
    </source>
</evidence>
<evidence type="ECO:0000256" key="1">
    <source>
        <dbReference type="ARBA" id="ARBA00000085"/>
    </source>
</evidence>
<evidence type="ECO:0000259" key="9">
    <source>
        <dbReference type="PROSITE" id="PS50109"/>
    </source>
</evidence>
<evidence type="ECO:0000256" key="6">
    <source>
        <dbReference type="ARBA" id="ARBA00022777"/>
    </source>
</evidence>
<dbReference type="SMART" id="SM00086">
    <property type="entry name" value="PAC"/>
    <property type="match status" value="3"/>
</dbReference>
<dbReference type="InterPro" id="IPR005467">
    <property type="entry name" value="His_kinase_dom"/>
</dbReference>
<dbReference type="PANTHER" id="PTHR43304:SF1">
    <property type="entry name" value="PAC DOMAIN-CONTAINING PROTEIN"/>
    <property type="match status" value="1"/>
</dbReference>
<feature type="domain" description="PAS" evidence="10">
    <location>
        <begin position="279"/>
        <end position="331"/>
    </location>
</feature>
<dbReference type="SMART" id="SM00091">
    <property type="entry name" value="PAS"/>
    <property type="match status" value="3"/>
</dbReference>
<dbReference type="Gene3D" id="3.30.450.20">
    <property type="entry name" value="PAS domain"/>
    <property type="match status" value="3"/>
</dbReference>
<evidence type="ECO:0000256" key="8">
    <source>
        <dbReference type="SAM" id="MobiDB-lite"/>
    </source>
</evidence>
<dbReference type="PROSITE" id="PS50112">
    <property type="entry name" value="PAS"/>
    <property type="match status" value="1"/>
</dbReference>
<dbReference type="SMART" id="SM00387">
    <property type="entry name" value="HATPase_c"/>
    <property type="match status" value="1"/>
</dbReference>
<evidence type="ECO:0000256" key="4">
    <source>
        <dbReference type="ARBA" id="ARBA00022553"/>
    </source>
</evidence>
<evidence type="ECO:0000256" key="2">
    <source>
        <dbReference type="ARBA" id="ARBA00004236"/>
    </source>
</evidence>
<organism evidence="12 13">
    <name type="scientific">Planosporangium thailandense</name>
    <dbReference type="NCBI Taxonomy" id="765197"/>
    <lineage>
        <taxon>Bacteria</taxon>
        <taxon>Bacillati</taxon>
        <taxon>Actinomycetota</taxon>
        <taxon>Actinomycetes</taxon>
        <taxon>Micromonosporales</taxon>
        <taxon>Micromonosporaceae</taxon>
        <taxon>Planosporangium</taxon>
    </lineage>
</organism>
<dbReference type="PRINTS" id="PR00344">
    <property type="entry name" value="BCTRLSENSOR"/>
</dbReference>
<feature type="domain" description="Histidine kinase" evidence="9">
    <location>
        <begin position="425"/>
        <end position="676"/>
    </location>
</feature>
<reference evidence="12 13" key="1">
    <citation type="submission" date="2020-03" db="EMBL/GenBank/DDBJ databases">
        <title>WGS of the type strain of Planosporangium spp.</title>
        <authorList>
            <person name="Thawai C."/>
        </authorList>
    </citation>
    <scope>NUCLEOTIDE SEQUENCE [LARGE SCALE GENOMIC DNA]</scope>
    <source>
        <strain evidence="12 13">TBRC 5610</strain>
    </source>
</reference>
<dbReference type="InterPro" id="IPR052162">
    <property type="entry name" value="Sensor_kinase/Photoreceptor"/>
</dbReference>
<feature type="region of interest" description="Disordered" evidence="8">
    <location>
        <begin position="1"/>
        <end position="20"/>
    </location>
</feature>